<evidence type="ECO:0000256" key="2">
    <source>
        <dbReference type="ARBA" id="ARBA00038453"/>
    </source>
</evidence>
<evidence type="ECO:0000313" key="3">
    <source>
        <dbReference type="EMBL" id="AKA68479.1"/>
    </source>
</evidence>
<reference evidence="3 4" key="1">
    <citation type="journal article" date="2015" name="J. Biotechnol.">
        <title>Complete genome sequence of a malodorant-producing acetogen, Clostridium scatologenes ATCC 25775(T).</title>
        <authorList>
            <person name="Zhu Z."/>
            <person name="Guo T."/>
            <person name="Zheng H."/>
            <person name="Song T."/>
            <person name="Ouyang P."/>
            <person name="Xie J."/>
        </authorList>
    </citation>
    <scope>NUCLEOTIDE SEQUENCE [LARGE SCALE GENOMIC DNA]</scope>
    <source>
        <strain evidence="3 4">ATCC 25775</strain>
    </source>
</reference>
<keyword evidence="4" id="KW-1185">Reference proteome</keyword>
<dbReference type="InterPro" id="IPR036424">
    <property type="entry name" value="UPP_synth-like_sf"/>
</dbReference>
<dbReference type="STRING" id="1548.CSCA_1354"/>
<dbReference type="CDD" id="cd00475">
    <property type="entry name" value="Cis_IPPS"/>
    <property type="match status" value="1"/>
</dbReference>
<dbReference type="GO" id="GO:0045547">
    <property type="term" value="F:ditrans,polycis-polyprenyl diphosphate synthase [(2E,6E)-farnesyl diphosphate specific] activity"/>
    <property type="evidence" value="ECO:0007669"/>
    <property type="project" value="TreeGrafter"/>
</dbReference>
<dbReference type="GO" id="GO:0016094">
    <property type="term" value="P:polyprenol biosynthetic process"/>
    <property type="evidence" value="ECO:0007669"/>
    <property type="project" value="TreeGrafter"/>
</dbReference>
<accession>A0A0E3JMT9</accession>
<keyword evidence="1 3" id="KW-0808">Transferase</keyword>
<protein>
    <submittedName>
        <fullName evidence="3">Di-trans-poly-cis-decaprenylcistransferase</fullName>
    </submittedName>
</protein>
<dbReference type="SUPFAM" id="SSF64005">
    <property type="entry name" value="Undecaprenyl diphosphate synthase"/>
    <property type="match status" value="1"/>
</dbReference>
<dbReference type="PANTHER" id="PTHR10291:SF43">
    <property type="entry name" value="DEHYDRODOLICHYL DIPHOSPHATE SYNTHASE COMPLEX SUBUNIT DHDDS"/>
    <property type="match status" value="1"/>
</dbReference>
<organism evidence="3 4">
    <name type="scientific">Clostridium scatologenes</name>
    <dbReference type="NCBI Taxonomy" id="1548"/>
    <lineage>
        <taxon>Bacteria</taxon>
        <taxon>Bacillati</taxon>
        <taxon>Bacillota</taxon>
        <taxon>Clostridia</taxon>
        <taxon>Eubacteriales</taxon>
        <taxon>Clostridiaceae</taxon>
        <taxon>Clostridium</taxon>
    </lineage>
</organism>
<evidence type="ECO:0000313" key="4">
    <source>
        <dbReference type="Proteomes" id="UP000033115"/>
    </source>
</evidence>
<proteinExistence type="inferred from homology"/>
<sequence length="210" mass="24169">MRLPNHIGIIPDGNRRWAVNHGLRKEAGYTWGLKPGIEIFKICKELGIKELTYYGFTVDNTKRPKAQTKAFTAACVEAVRMLSKEDASLLVVGNSSSPMFPHELLPFTKRKFFGKGTMKINFLVNYGWEWDLSPVHNLDSNTKYYLKSSEINRVDLIVRWGGRRRLSGFLPVQSVYSDFYIIDDYWPDFKKSQLMDALNWYSTQDVTLGG</sequence>
<dbReference type="HOGENOM" id="CLU_038505_1_1_9"/>
<dbReference type="InterPro" id="IPR001441">
    <property type="entry name" value="UPP_synth-like"/>
</dbReference>
<dbReference type="PANTHER" id="PTHR10291">
    <property type="entry name" value="DEHYDRODOLICHYL DIPHOSPHATE SYNTHASE FAMILY MEMBER"/>
    <property type="match status" value="1"/>
</dbReference>
<dbReference type="KEGG" id="csq:CSCA_1354"/>
<dbReference type="Proteomes" id="UP000033115">
    <property type="component" value="Chromosome"/>
</dbReference>
<comment type="similarity">
    <text evidence="2">Belongs to the UPP synthase family. Z-FPP synthase subfamily.</text>
</comment>
<dbReference type="Pfam" id="PF01255">
    <property type="entry name" value="Prenyltransf"/>
    <property type="match status" value="1"/>
</dbReference>
<dbReference type="Gene3D" id="3.40.1180.10">
    <property type="entry name" value="Decaprenyl diphosphate synthase-like"/>
    <property type="match status" value="1"/>
</dbReference>
<dbReference type="EMBL" id="CP009933">
    <property type="protein sequence ID" value="AKA68479.1"/>
    <property type="molecule type" value="Genomic_DNA"/>
</dbReference>
<dbReference type="RefSeq" id="WP_029159921.1">
    <property type="nucleotide sequence ID" value="NZ_CP009933.1"/>
</dbReference>
<gene>
    <name evidence="3" type="ORF">CSCA_1354</name>
</gene>
<dbReference type="AlphaFoldDB" id="A0A0E3JMT9"/>
<evidence type="ECO:0000256" key="1">
    <source>
        <dbReference type="ARBA" id="ARBA00022679"/>
    </source>
</evidence>
<name>A0A0E3JMT9_CLOSL</name>